<reference evidence="2" key="2">
    <citation type="submission" date="2020-11" db="EMBL/GenBank/DDBJ databases">
        <title>Whole genome sequencing of Colletotrichum sp.</title>
        <authorList>
            <person name="Li H."/>
        </authorList>
    </citation>
    <scope>NUCLEOTIDE SEQUENCE</scope>
    <source>
        <strain evidence="2">CkLH20</strain>
    </source>
</reference>
<dbReference type="OrthoDB" id="4811426at2759"/>
<dbReference type="RefSeq" id="XP_038750413.1">
    <property type="nucleotide sequence ID" value="XM_038884713.1"/>
</dbReference>
<dbReference type="GeneID" id="62157787"/>
<reference evidence="2" key="1">
    <citation type="submission" date="2020-03" db="EMBL/GenBank/DDBJ databases">
        <authorList>
            <person name="He L."/>
        </authorList>
    </citation>
    <scope>NUCLEOTIDE SEQUENCE</scope>
    <source>
        <strain evidence="2">CkLH20</strain>
    </source>
</reference>
<evidence type="ECO:0000313" key="3">
    <source>
        <dbReference type="Proteomes" id="UP000781932"/>
    </source>
</evidence>
<evidence type="ECO:0000313" key="2">
    <source>
        <dbReference type="EMBL" id="KAF9880952.1"/>
    </source>
</evidence>
<gene>
    <name evidence="2" type="ORF">CkaCkLH20_01994</name>
</gene>
<feature type="compositionally biased region" description="Basic and acidic residues" evidence="1">
    <location>
        <begin position="41"/>
        <end position="52"/>
    </location>
</feature>
<dbReference type="AlphaFoldDB" id="A0A9P6LQP3"/>
<sequence>MTPPVSPLLSRLDEGNLNDAAKEFRGEATHNNPYTFRGHDRTHTTKHPEHCHQAPGAKRSPRPVQLFDKHYIFRPVTGGSGDISAILVHPMGVGRRHRLVVITANLVNKTPQSHASASGRYRCQNSLGRDDGLENVPLPSVSVAQAMRDAGAFFEPKVVLAGLRRADGARTFVRFADCVAIPDIGHNRPTNLVHSVCVDFDLSDERLYHVPAKTRTRPTHRADGVEYFLDTVDAADYPMNPATVVLPLSVGRISSDTNWKNEWTSDIALNMANGHRAGLRIAGMSHFSPIICDAASNIRSVKSNAAKVLSAILPSQYRSPITVTATAGLSTDNSSGMTLRVSLIRDKTTYDDIIAVRSQVHAADASLRSSDSADARMEAAAAVETETHDCIVDDKFASTLEDLTATVGRSVFERLLSARAANGFSRTNRRKSNLSVVEQDKGMQKLGHVIHLLGLLEVGERAEADGHPIPTVWSDSSPTIRRGFDKNYPRAYLRPVRGRHLGQILAPCSRLRKLRKLRNKAFHAVELWFAKSTNKDKFAFELSHAGQSATESQQPVQGSRTFCVEDSAPKSKTKALVPTHALRGTSLDCLHVANHYVLFSVTNVLLHVMDWIADTLTKQQIDDASARRLFQMVVTSRFELVPEIDGILSDVATLVRPSKRDNKAMRPAFDLRVRHFIDDAINRNAAARLNVFPTSSFSGVENFLSEVNKDVLRH</sequence>
<feature type="region of interest" description="Disordered" evidence="1">
    <location>
        <begin position="41"/>
        <end position="61"/>
    </location>
</feature>
<evidence type="ECO:0000256" key="1">
    <source>
        <dbReference type="SAM" id="MobiDB-lite"/>
    </source>
</evidence>
<comment type="caution">
    <text evidence="2">The sequence shown here is derived from an EMBL/GenBank/DDBJ whole genome shotgun (WGS) entry which is preliminary data.</text>
</comment>
<keyword evidence="3" id="KW-1185">Reference proteome</keyword>
<proteinExistence type="predicted"/>
<protein>
    <submittedName>
        <fullName evidence="2">Uncharacterized protein</fullName>
    </submittedName>
</protein>
<dbReference type="EMBL" id="JAATWM020000004">
    <property type="protein sequence ID" value="KAF9880952.1"/>
    <property type="molecule type" value="Genomic_DNA"/>
</dbReference>
<dbReference type="Proteomes" id="UP000781932">
    <property type="component" value="Unassembled WGS sequence"/>
</dbReference>
<organism evidence="2 3">
    <name type="scientific">Colletotrichum karsti</name>
    <dbReference type="NCBI Taxonomy" id="1095194"/>
    <lineage>
        <taxon>Eukaryota</taxon>
        <taxon>Fungi</taxon>
        <taxon>Dikarya</taxon>
        <taxon>Ascomycota</taxon>
        <taxon>Pezizomycotina</taxon>
        <taxon>Sordariomycetes</taxon>
        <taxon>Hypocreomycetidae</taxon>
        <taxon>Glomerellales</taxon>
        <taxon>Glomerellaceae</taxon>
        <taxon>Colletotrichum</taxon>
        <taxon>Colletotrichum boninense species complex</taxon>
    </lineage>
</organism>
<accession>A0A9P6LQP3</accession>
<name>A0A9P6LQP3_9PEZI</name>